<proteinExistence type="predicted"/>
<dbReference type="Proteomes" id="UP001140949">
    <property type="component" value="Unassembled WGS sequence"/>
</dbReference>
<organism evidence="1 2">
    <name type="scientific">Iris pallida</name>
    <name type="common">Sweet iris</name>
    <dbReference type="NCBI Taxonomy" id="29817"/>
    <lineage>
        <taxon>Eukaryota</taxon>
        <taxon>Viridiplantae</taxon>
        <taxon>Streptophyta</taxon>
        <taxon>Embryophyta</taxon>
        <taxon>Tracheophyta</taxon>
        <taxon>Spermatophyta</taxon>
        <taxon>Magnoliopsida</taxon>
        <taxon>Liliopsida</taxon>
        <taxon>Asparagales</taxon>
        <taxon>Iridaceae</taxon>
        <taxon>Iridoideae</taxon>
        <taxon>Irideae</taxon>
        <taxon>Iris</taxon>
    </lineage>
</organism>
<accession>A0AAX6I660</accession>
<sequence>MFGLDTVVLRGRRVTPGMVAVPEAVASGEVRLGRYMDFFCILFCFVSSVGHRILCTGNQNGVVDTGHAALDPTDTAHILCIG</sequence>
<gene>
    <name evidence="1" type="ORF">M6B38_116735</name>
</gene>
<name>A0AAX6I660_IRIPA</name>
<dbReference type="EMBL" id="JANAVB010004798">
    <property type="protein sequence ID" value="KAJ6847935.1"/>
    <property type="molecule type" value="Genomic_DNA"/>
</dbReference>
<evidence type="ECO:0000313" key="2">
    <source>
        <dbReference type="Proteomes" id="UP001140949"/>
    </source>
</evidence>
<comment type="caution">
    <text evidence="1">The sequence shown here is derived from an EMBL/GenBank/DDBJ whole genome shotgun (WGS) entry which is preliminary data.</text>
</comment>
<protein>
    <submittedName>
        <fullName evidence="1">Vegetative cell wall protein gp1-like</fullName>
    </submittedName>
</protein>
<reference evidence="1" key="2">
    <citation type="submission" date="2023-04" db="EMBL/GenBank/DDBJ databases">
        <authorList>
            <person name="Bruccoleri R.E."/>
            <person name="Oakeley E.J."/>
            <person name="Faust A.-M."/>
            <person name="Dessus-Babus S."/>
            <person name="Altorfer M."/>
            <person name="Burckhardt D."/>
            <person name="Oertli M."/>
            <person name="Naumann U."/>
            <person name="Petersen F."/>
            <person name="Wong J."/>
        </authorList>
    </citation>
    <scope>NUCLEOTIDE SEQUENCE</scope>
    <source>
        <strain evidence="1">GSM-AAB239-AS_SAM_17_03QT</strain>
        <tissue evidence="1">Leaf</tissue>
    </source>
</reference>
<evidence type="ECO:0000313" key="1">
    <source>
        <dbReference type="EMBL" id="KAJ6847935.1"/>
    </source>
</evidence>
<keyword evidence="2" id="KW-1185">Reference proteome</keyword>
<reference evidence="1" key="1">
    <citation type="journal article" date="2023" name="GigaByte">
        <title>Genome assembly of the bearded iris, Iris pallida Lam.</title>
        <authorList>
            <person name="Bruccoleri R.E."/>
            <person name="Oakeley E.J."/>
            <person name="Faust A.M.E."/>
            <person name="Altorfer M."/>
            <person name="Dessus-Babus S."/>
            <person name="Burckhardt D."/>
            <person name="Oertli M."/>
            <person name="Naumann U."/>
            <person name="Petersen F."/>
            <person name="Wong J."/>
        </authorList>
    </citation>
    <scope>NUCLEOTIDE SEQUENCE</scope>
    <source>
        <strain evidence="1">GSM-AAB239-AS_SAM_17_03QT</strain>
    </source>
</reference>
<dbReference type="AlphaFoldDB" id="A0AAX6I660"/>